<sequence>MSNNQLIHFEKIYNFRDIGGVKTEQGSTLRQGVLYRSGKLSNMTPCDLERMKKYKIKTILDLRSEKEYNKNMPLLLTAEEINSVNIPLLPIETQDANFRKFLSFLFRKTGADDFKNFTREYYHSIAFYQTPQIKKVFTLISDDKNWPVLIHCSAGKDRTGIIASIIQSLVGVPYQRVLEEYLLTNDYFKHRLDKFIKVMRWMTLFQVSSERIEFILKAHPEVLEQLYANINERYGTVETYLMEACQLEVEILDRLKQNLVLKSIE</sequence>
<evidence type="ECO:0000313" key="3">
    <source>
        <dbReference type="EMBL" id="KLV20651.1"/>
    </source>
</evidence>
<keyword evidence="4" id="KW-1185">Reference proteome</keyword>
<dbReference type="Pfam" id="PF13350">
    <property type="entry name" value="Y_phosphatase3"/>
    <property type="match status" value="1"/>
</dbReference>
<dbReference type="GO" id="GO:0004721">
    <property type="term" value="F:phosphoprotein phosphatase activity"/>
    <property type="evidence" value="ECO:0007669"/>
    <property type="project" value="InterPro"/>
</dbReference>
<dbReference type="SUPFAM" id="SSF52799">
    <property type="entry name" value="(Phosphotyrosine protein) phosphatases II"/>
    <property type="match status" value="1"/>
</dbReference>
<comment type="similarity">
    <text evidence="1">Belongs to the protein-tyrosine phosphatase family.</text>
</comment>
<evidence type="ECO:0000256" key="1">
    <source>
        <dbReference type="ARBA" id="ARBA00009580"/>
    </source>
</evidence>
<feature type="domain" description="Tyrosine specific protein phosphatases" evidence="2">
    <location>
        <begin position="112"/>
        <end position="165"/>
    </location>
</feature>
<dbReference type="InterPro" id="IPR000387">
    <property type="entry name" value="Tyr_Pase_dom"/>
</dbReference>
<dbReference type="Gene3D" id="3.90.190.10">
    <property type="entry name" value="Protein tyrosine phosphatase superfamily"/>
    <property type="match status" value="1"/>
</dbReference>
<evidence type="ECO:0000259" key="2">
    <source>
        <dbReference type="PROSITE" id="PS50056"/>
    </source>
</evidence>
<comment type="caution">
    <text evidence="3">The sequence shown here is derived from an EMBL/GenBank/DDBJ whole genome shotgun (WGS) entry which is preliminary data.</text>
</comment>
<reference evidence="3 4" key="1">
    <citation type="submission" date="2015-05" db="EMBL/GenBank/DDBJ databases">
        <title>Whole genome sequence and identification of bacterial endophytes from Costus igneus.</title>
        <authorList>
            <person name="Lee Y.P."/>
            <person name="Gan H.M."/>
            <person name="Eng W."/>
            <person name="Wheatley M.S."/>
            <person name="Caraballo A."/>
            <person name="Polter S."/>
            <person name="Savka M.A."/>
            <person name="Hudson A.O."/>
        </authorList>
    </citation>
    <scope>NUCLEOTIDE SEQUENCE [LARGE SCALE GENOMIC DNA]</scope>
    <source>
        <strain evidence="3 4">RIT379</strain>
    </source>
</reference>
<dbReference type="PANTHER" id="PTHR31126:SF1">
    <property type="entry name" value="TYROSINE SPECIFIC PROTEIN PHOSPHATASES DOMAIN-CONTAINING PROTEIN"/>
    <property type="match status" value="1"/>
</dbReference>
<dbReference type="Proteomes" id="UP000036045">
    <property type="component" value="Unassembled WGS sequence"/>
</dbReference>
<evidence type="ECO:0000313" key="4">
    <source>
        <dbReference type="Proteomes" id="UP000036045"/>
    </source>
</evidence>
<gene>
    <name evidence="3" type="ORF">ABW02_23260</name>
</gene>
<dbReference type="OrthoDB" id="1188001at2"/>
<dbReference type="PROSITE" id="PS50056">
    <property type="entry name" value="TYR_PHOSPHATASE_2"/>
    <property type="match status" value="1"/>
</dbReference>
<dbReference type="InterPro" id="IPR016130">
    <property type="entry name" value="Tyr_Pase_AS"/>
</dbReference>
<dbReference type="InterPro" id="IPR029021">
    <property type="entry name" value="Prot-tyrosine_phosphatase-like"/>
</dbReference>
<organism evidence="3 4">
    <name type="scientific">Niallia circulans</name>
    <name type="common">Bacillus circulans</name>
    <dbReference type="NCBI Taxonomy" id="1397"/>
    <lineage>
        <taxon>Bacteria</taxon>
        <taxon>Bacillati</taxon>
        <taxon>Bacillota</taxon>
        <taxon>Bacilli</taxon>
        <taxon>Bacillales</taxon>
        <taxon>Bacillaceae</taxon>
        <taxon>Niallia</taxon>
    </lineage>
</organism>
<dbReference type="PROSITE" id="PS00383">
    <property type="entry name" value="TYR_PHOSPHATASE_1"/>
    <property type="match status" value="1"/>
</dbReference>
<dbReference type="InterPro" id="IPR026893">
    <property type="entry name" value="Tyr/Ser_Pase_IphP-type"/>
</dbReference>
<dbReference type="AlphaFoldDB" id="A0A0J1I3Y4"/>
<dbReference type="PANTHER" id="PTHR31126">
    <property type="entry name" value="TYROSINE-PROTEIN PHOSPHATASE"/>
    <property type="match status" value="1"/>
</dbReference>
<dbReference type="RefSeq" id="WP_031536994.1">
    <property type="nucleotide sequence ID" value="NZ_JADYUA010000057.1"/>
</dbReference>
<name>A0A0J1I3Y4_NIACI</name>
<dbReference type="EMBL" id="LDPH01000038">
    <property type="protein sequence ID" value="KLV20651.1"/>
    <property type="molecule type" value="Genomic_DNA"/>
</dbReference>
<protein>
    <recommendedName>
        <fullName evidence="2">Tyrosine specific protein phosphatases domain-containing protein</fullName>
    </recommendedName>
</protein>
<accession>A0A0J1I3Y4</accession>
<proteinExistence type="inferred from homology"/>
<dbReference type="PATRIC" id="fig|1397.4.peg.3780"/>